<reference evidence="1 2" key="1">
    <citation type="journal article" date="2020" name="IScience">
        <title>Genome Sequencing of the Endangered Kingdonia uniflora (Circaeasteraceae, Ranunculales) Reveals Potential Mechanisms of Evolutionary Specialization.</title>
        <authorList>
            <person name="Sun Y."/>
            <person name="Deng T."/>
            <person name="Zhang A."/>
            <person name="Moore M.J."/>
            <person name="Landis J.B."/>
            <person name="Lin N."/>
            <person name="Zhang H."/>
            <person name="Zhang X."/>
            <person name="Huang J."/>
            <person name="Zhang X."/>
            <person name="Sun H."/>
            <person name="Wang H."/>
        </authorList>
    </citation>
    <scope>NUCLEOTIDE SEQUENCE [LARGE SCALE GENOMIC DNA]</scope>
    <source>
        <strain evidence="1">TB1705</strain>
        <tissue evidence="1">Leaf</tissue>
    </source>
</reference>
<evidence type="ECO:0000313" key="2">
    <source>
        <dbReference type="Proteomes" id="UP000541444"/>
    </source>
</evidence>
<dbReference type="AlphaFoldDB" id="A0A7J7MW85"/>
<feature type="non-terminal residue" evidence="1">
    <location>
        <position position="84"/>
    </location>
</feature>
<dbReference type="Proteomes" id="UP000541444">
    <property type="component" value="Unassembled WGS sequence"/>
</dbReference>
<keyword evidence="2" id="KW-1185">Reference proteome</keyword>
<proteinExistence type="predicted"/>
<gene>
    <name evidence="1" type="ORF">GIB67_032721</name>
</gene>
<comment type="caution">
    <text evidence="1">The sequence shown here is derived from an EMBL/GenBank/DDBJ whole genome shotgun (WGS) entry which is preliminary data.</text>
</comment>
<organism evidence="1 2">
    <name type="scientific">Kingdonia uniflora</name>
    <dbReference type="NCBI Taxonomy" id="39325"/>
    <lineage>
        <taxon>Eukaryota</taxon>
        <taxon>Viridiplantae</taxon>
        <taxon>Streptophyta</taxon>
        <taxon>Embryophyta</taxon>
        <taxon>Tracheophyta</taxon>
        <taxon>Spermatophyta</taxon>
        <taxon>Magnoliopsida</taxon>
        <taxon>Ranunculales</taxon>
        <taxon>Circaeasteraceae</taxon>
        <taxon>Kingdonia</taxon>
    </lineage>
</organism>
<evidence type="ECO:0000313" key="1">
    <source>
        <dbReference type="EMBL" id="KAF6159104.1"/>
    </source>
</evidence>
<accession>A0A7J7MW85</accession>
<evidence type="ECO:0008006" key="3">
    <source>
        <dbReference type="Google" id="ProtNLM"/>
    </source>
</evidence>
<dbReference type="EMBL" id="JACGCM010001204">
    <property type="protein sequence ID" value="KAF6159104.1"/>
    <property type="molecule type" value="Genomic_DNA"/>
</dbReference>
<sequence>PNQFSLLYLVLNGIDLNLGFQTSIKGIDNCDFYWYKPIWARISKRTSKISRSLCEWKLYLIQKLGFQIRLKGFNYSYRGERVHV</sequence>
<protein>
    <recommendedName>
        <fullName evidence="3">Maturase K</fullName>
    </recommendedName>
</protein>
<name>A0A7J7MW85_9MAGN</name>